<evidence type="ECO:0000256" key="1">
    <source>
        <dbReference type="ARBA" id="ARBA00004323"/>
    </source>
</evidence>
<dbReference type="PROSITE" id="PS51257">
    <property type="entry name" value="PROKAR_LIPOPROTEIN"/>
    <property type="match status" value="1"/>
</dbReference>
<dbReference type="Pfam" id="PF16317">
    <property type="entry name" value="Glyco_hydro_99"/>
    <property type="match status" value="1"/>
</dbReference>
<evidence type="ECO:0000313" key="8">
    <source>
        <dbReference type="EMBL" id="NKI32158.1"/>
    </source>
</evidence>
<comment type="subcellular location">
    <subcellularLocation>
        <location evidence="1">Golgi apparatus membrane</location>
        <topology evidence="1">Single-pass type II membrane protein</topology>
    </subcellularLocation>
</comment>
<dbReference type="RefSeq" id="WP_168552377.1">
    <property type="nucleotide sequence ID" value="NZ_JAAWWL010000002.1"/>
</dbReference>
<dbReference type="EMBL" id="JAAWWL010000002">
    <property type="protein sequence ID" value="NKI32158.1"/>
    <property type="molecule type" value="Genomic_DNA"/>
</dbReference>
<evidence type="ECO:0000256" key="4">
    <source>
        <dbReference type="ARBA" id="ARBA00022968"/>
    </source>
</evidence>
<evidence type="ECO:0000256" key="5">
    <source>
        <dbReference type="ARBA" id="ARBA00022989"/>
    </source>
</evidence>
<dbReference type="PANTHER" id="PTHR13572:SF4">
    <property type="entry name" value="RE57134P"/>
    <property type="match status" value="1"/>
</dbReference>
<gene>
    <name evidence="8" type="ORF">HCU67_09415</name>
</gene>
<evidence type="ECO:0000256" key="3">
    <source>
        <dbReference type="ARBA" id="ARBA00022801"/>
    </source>
</evidence>
<proteinExistence type="predicted"/>
<protein>
    <recommendedName>
        <fullName evidence="10">Glycosyl hydrolase family 99</fullName>
    </recommendedName>
</protein>
<keyword evidence="7" id="KW-0472">Membrane</keyword>
<dbReference type="Gene3D" id="3.20.20.80">
    <property type="entry name" value="Glycosidases"/>
    <property type="match status" value="1"/>
</dbReference>
<evidence type="ECO:0008006" key="10">
    <source>
        <dbReference type="Google" id="ProtNLM"/>
    </source>
</evidence>
<dbReference type="CDD" id="cd11575">
    <property type="entry name" value="GH99_GH71_like_3"/>
    <property type="match status" value="1"/>
</dbReference>
<reference evidence="8 9" key="1">
    <citation type="submission" date="2020-04" db="EMBL/GenBank/DDBJ databases">
        <authorList>
            <person name="Yoon J."/>
        </authorList>
    </citation>
    <scope>NUCLEOTIDE SEQUENCE [LARGE SCALE GENOMIC DNA]</scope>
    <source>
        <strain evidence="8 9">DJ-13</strain>
    </source>
</reference>
<keyword evidence="6" id="KW-0333">Golgi apparatus</keyword>
<dbReference type="PANTHER" id="PTHR13572">
    <property type="entry name" value="ENDO-ALPHA-1,2-MANNOSIDASE"/>
    <property type="match status" value="1"/>
</dbReference>
<comment type="caution">
    <text evidence="8">The sequence shown here is derived from an EMBL/GenBank/DDBJ whole genome shotgun (WGS) entry which is preliminary data.</text>
</comment>
<dbReference type="Proteomes" id="UP000718451">
    <property type="component" value="Unassembled WGS sequence"/>
</dbReference>
<accession>A0ABX1GQF6</accession>
<name>A0ABX1GQF6_9FLAO</name>
<sequence length="474" mass="55412">MKQLNLHFILAISLLITIIASCTKDDQNELLVEESLNNVVQDSIVSDSTLLQILIEEDDIIEQIKSGKIVDISGMEVPKDNPKKVYAHYMPWFQSKDYDGWWGHHWTMANKNPENIDENGKREIASFFYPEIGPYSSIDPDLQEYHFLMMKMAGIDGVIFDWYGSRDYYDYGIMKLATETFMWRLEDLGLDFSIMYEDRTAVQAVDLGYAPDAVTAAKQDFEYVRDTYMTSPNYIQWEEKPLLLVFGPHHIQNTSDWDEIFTVFPEQEKPHYATLWGASEPWVGDSATGEFAWIDRTHLEAHGHYYWHMNQPQNEDRLRIGSVYPSFMNYSELGGWGLQHDWQIEPDGGNIFVETLNYTHHQTADFIQLATWNDFGEGTPIEPTEEFGFMYLQLLQEYTGVDFTPEDLQTAQDLYFLRKEFSNDGNDAKSSSATERKKKNKVQQYLDRAYQHIKKGNMKRARFILWAIERFYKN</sequence>
<keyword evidence="9" id="KW-1185">Reference proteome</keyword>
<keyword evidence="4" id="KW-0735">Signal-anchor</keyword>
<dbReference type="InterPro" id="IPR026071">
    <property type="entry name" value="Glyco_Hydrolase_99"/>
</dbReference>
<evidence type="ECO:0000256" key="2">
    <source>
        <dbReference type="ARBA" id="ARBA00022692"/>
    </source>
</evidence>
<evidence type="ECO:0000256" key="7">
    <source>
        <dbReference type="ARBA" id="ARBA00023136"/>
    </source>
</evidence>
<evidence type="ECO:0000313" key="9">
    <source>
        <dbReference type="Proteomes" id="UP000718451"/>
    </source>
</evidence>
<keyword evidence="5" id="KW-1133">Transmembrane helix</keyword>
<keyword evidence="2" id="KW-0812">Transmembrane</keyword>
<evidence type="ECO:0000256" key="6">
    <source>
        <dbReference type="ARBA" id="ARBA00023034"/>
    </source>
</evidence>
<keyword evidence="3" id="KW-0378">Hydrolase</keyword>
<organism evidence="8 9">
    <name type="scientific">Croceivirga thetidis</name>
    <dbReference type="NCBI Taxonomy" id="2721623"/>
    <lineage>
        <taxon>Bacteria</taxon>
        <taxon>Pseudomonadati</taxon>
        <taxon>Bacteroidota</taxon>
        <taxon>Flavobacteriia</taxon>
        <taxon>Flavobacteriales</taxon>
        <taxon>Flavobacteriaceae</taxon>
        <taxon>Croceivirga</taxon>
    </lineage>
</organism>